<dbReference type="InterPro" id="IPR001314">
    <property type="entry name" value="Peptidase_S1A"/>
</dbReference>
<feature type="chain" id="PRO_5034580433" evidence="7">
    <location>
        <begin position="25"/>
        <end position="252"/>
    </location>
</feature>
<accession>A0A8C9V2J4</accession>
<evidence type="ECO:0000256" key="3">
    <source>
        <dbReference type="ARBA" id="ARBA00022801"/>
    </source>
</evidence>
<dbReference type="OrthoDB" id="6755574at2759"/>
<dbReference type="PANTHER" id="PTHR24271">
    <property type="entry name" value="KALLIKREIN-RELATED"/>
    <property type="match status" value="1"/>
</dbReference>
<evidence type="ECO:0000256" key="1">
    <source>
        <dbReference type="ARBA" id="ARBA00022670"/>
    </source>
</evidence>
<sequence length="252" mass="27894">MTVITPFVVFIAAIVLWQIPGDECEEIIGGKEAKRHSWPSLALIQVDHKQCGGVLIKEQWVLTAAHCKGTDMKVTLGAHSVSKKEKEKQRFTVSQAFPYEKFNNKTFKNDIMLLKLKVPVKTNQYIKTLALPAEGKDIKVKTTCRTAGWGITNMKNKKGSDKLMEVDISVVSRKQCQTYYKKTVITNSMLCAWDKDGKKDTSQGDSGGPLLCNGKYAAITSFGSKSGEAPGVYTLLTTKFIKWIHKVTGGAE</sequence>
<name>A0A8C9V2J4_SCLFO</name>
<dbReference type="Ensembl" id="ENSSFOT00015015561.2">
    <property type="protein sequence ID" value="ENSSFOP00015015379.1"/>
    <property type="gene ID" value="ENSSFOG00015009940.2"/>
</dbReference>
<dbReference type="Proteomes" id="UP000694397">
    <property type="component" value="Chromosome 17"/>
</dbReference>
<dbReference type="InterPro" id="IPR009003">
    <property type="entry name" value="Peptidase_S1_PA"/>
</dbReference>
<evidence type="ECO:0000313" key="10">
    <source>
        <dbReference type="Proteomes" id="UP000694397"/>
    </source>
</evidence>
<dbReference type="Gene3D" id="2.40.10.10">
    <property type="entry name" value="Trypsin-like serine proteases"/>
    <property type="match status" value="2"/>
</dbReference>
<evidence type="ECO:0000259" key="8">
    <source>
        <dbReference type="PROSITE" id="PS50240"/>
    </source>
</evidence>
<dbReference type="SMART" id="SM00020">
    <property type="entry name" value="Tryp_SPc"/>
    <property type="match status" value="1"/>
</dbReference>
<keyword evidence="10" id="KW-1185">Reference proteome</keyword>
<reference evidence="9" key="3">
    <citation type="submission" date="2025-09" db="UniProtKB">
        <authorList>
            <consortium name="Ensembl"/>
        </authorList>
    </citation>
    <scope>IDENTIFICATION</scope>
</reference>
<dbReference type="GeneTree" id="ENSGT01030000234551"/>
<dbReference type="PROSITE" id="PS00135">
    <property type="entry name" value="TRYPSIN_SER"/>
    <property type="match status" value="1"/>
</dbReference>
<evidence type="ECO:0000256" key="4">
    <source>
        <dbReference type="ARBA" id="ARBA00022825"/>
    </source>
</evidence>
<dbReference type="AlphaFoldDB" id="A0A8C9V2J4"/>
<dbReference type="FunFam" id="2.40.10.10:FF:000120">
    <property type="entry name" value="Putative serine protease"/>
    <property type="match status" value="1"/>
</dbReference>
<dbReference type="InterPro" id="IPR001254">
    <property type="entry name" value="Trypsin_dom"/>
</dbReference>
<dbReference type="InterPro" id="IPR033116">
    <property type="entry name" value="TRYPSIN_SER"/>
</dbReference>
<evidence type="ECO:0000256" key="2">
    <source>
        <dbReference type="ARBA" id="ARBA00022729"/>
    </source>
</evidence>
<evidence type="ECO:0000313" key="9">
    <source>
        <dbReference type="Ensembl" id="ENSSFOP00015015379.1"/>
    </source>
</evidence>
<keyword evidence="3 6" id="KW-0378">Hydrolase</keyword>
<feature type="signal peptide" evidence="7">
    <location>
        <begin position="1"/>
        <end position="24"/>
    </location>
</feature>
<evidence type="ECO:0000256" key="6">
    <source>
        <dbReference type="RuleBase" id="RU363034"/>
    </source>
</evidence>
<dbReference type="GeneID" id="108938441"/>
<dbReference type="GO" id="GO:0006508">
    <property type="term" value="P:proteolysis"/>
    <property type="evidence" value="ECO:0007669"/>
    <property type="project" value="UniProtKB-KW"/>
</dbReference>
<dbReference type="PROSITE" id="PS50240">
    <property type="entry name" value="TRYPSIN_DOM"/>
    <property type="match status" value="1"/>
</dbReference>
<keyword evidence="5" id="KW-1015">Disulfide bond</keyword>
<keyword evidence="4 6" id="KW-0720">Serine protease</keyword>
<dbReference type="CDD" id="cd00190">
    <property type="entry name" value="Tryp_SPc"/>
    <property type="match status" value="1"/>
</dbReference>
<evidence type="ECO:0000256" key="7">
    <source>
        <dbReference type="SAM" id="SignalP"/>
    </source>
</evidence>
<protein>
    <submittedName>
        <fullName evidence="9">Granzyme K-like</fullName>
    </submittedName>
</protein>
<dbReference type="KEGG" id="sfm:108938441"/>
<dbReference type="InterPro" id="IPR018114">
    <property type="entry name" value="TRYPSIN_HIS"/>
</dbReference>
<reference evidence="9" key="2">
    <citation type="submission" date="2025-08" db="UniProtKB">
        <authorList>
            <consortium name="Ensembl"/>
        </authorList>
    </citation>
    <scope>IDENTIFICATION</scope>
</reference>
<dbReference type="SUPFAM" id="SSF50494">
    <property type="entry name" value="Trypsin-like serine proteases"/>
    <property type="match status" value="1"/>
</dbReference>
<dbReference type="PANTHER" id="PTHR24271:SF52">
    <property type="entry name" value="GRANZYME K"/>
    <property type="match status" value="1"/>
</dbReference>
<organism evidence="9 10">
    <name type="scientific">Scleropages formosus</name>
    <name type="common">Asian bonytongue</name>
    <name type="synonym">Osteoglossum formosum</name>
    <dbReference type="NCBI Taxonomy" id="113540"/>
    <lineage>
        <taxon>Eukaryota</taxon>
        <taxon>Metazoa</taxon>
        <taxon>Chordata</taxon>
        <taxon>Craniata</taxon>
        <taxon>Vertebrata</taxon>
        <taxon>Euteleostomi</taxon>
        <taxon>Actinopterygii</taxon>
        <taxon>Neopterygii</taxon>
        <taxon>Teleostei</taxon>
        <taxon>Osteoglossocephala</taxon>
        <taxon>Osteoglossomorpha</taxon>
        <taxon>Osteoglossiformes</taxon>
        <taxon>Osteoglossidae</taxon>
        <taxon>Scleropages</taxon>
    </lineage>
</organism>
<dbReference type="PRINTS" id="PR00722">
    <property type="entry name" value="CHYMOTRYPSIN"/>
</dbReference>
<dbReference type="GO" id="GO:0004252">
    <property type="term" value="F:serine-type endopeptidase activity"/>
    <property type="evidence" value="ECO:0007669"/>
    <property type="project" value="InterPro"/>
</dbReference>
<dbReference type="InterPro" id="IPR043504">
    <property type="entry name" value="Peptidase_S1_PA_chymotrypsin"/>
</dbReference>
<keyword evidence="1 6" id="KW-0645">Protease</keyword>
<dbReference type="Pfam" id="PF00089">
    <property type="entry name" value="Trypsin"/>
    <property type="match status" value="1"/>
</dbReference>
<evidence type="ECO:0000256" key="5">
    <source>
        <dbReference type="ARBA" id="ARBA00023157"/>
    </source>
</evidence>
<proteinExistence type="predicted"/>
<keyword evidence="2 7" id="KW-0732">Signal</keyword>
<dbReference type="PROSITE" id="PS00134">
    <property type="entry name" value="TRYPSIN_HIS"/>
    <property type="match status" value="1"/>
</dbReference>
<reference evidence="9 10" key="1">
    <citation type="submission" date="2019-04" db="EMBL/GenBank/DDBJ databases">
        <authorList>
            <consortium name="Wellcome Sanger Institute Data Sharing"/>
        </authorList>
    </citation>
    <scope>NUCLEOTIDE SEQUENCE [LARGE SCALE GENOMIC DNA]</scope>
</reference>
<dbReference type="RefSeq" id="XP_018614513.1">
    <property type="nucleotide sequence ID" value="XM_018758997.2"/>
</dbReference>
<gene>
    <name evidence="9" type="primary">LOC108938441</name>
</gene>
<feature type="domain" description="Peptidase S1" evidence="8">
    <location>
        <begin position="27"/>
        <end position="249"/>
    </location>
</feature>